<dbReference type="Proteomes" id="UP000064893">
    <property type="component" value="Chromosome"/>
</dbReference>
<feature type="domain" description="Outer membrane protein beta-barrel" evidence="2">
    <location>
        <begin position="19"/>
        <end position="190"/>
    </location>
</feature>
<dbReference type="OrthoDB" id="1082240at2"/>
<dbReference type="InterPro" id="IPR011250">
    <property type="entry name" value="OMP/PagP_B-barrel"/>
</dbReference>
<evidence type="ECO:0000256" key="1">
    <source>
        <dbReference type="ARBA" id="ARBA00022729"/>
    </source>
</evidence>
<protein>
    <submittedName>
        <fullName evidence="3">OmpA-like transmembrane domain protein</fullName>
    </submittedName>
</protein>
<dbReference type="InterPro" id="IPR027385">
    <property type="entry name" value="Beta-barrel_OMP"/>
</dbReference>
<name>A0A0S2I280_9BACT</name>
<dbReference type="RefSeq" id="WP_057953788.1">
    <property type="nucleotide sequence ID" value="NZ_CP013118.1"/>
</dbReference>
<accession>A0A0S2I280</accession>
<dbReference type="AlphaFoldDB" id="A0A0S2I280"/>
<keyword evidence="3" id="KW-0472">Membrane</keyword>
<gene>
    <name evidence="3" type="ORF">L21SP5_02791</name>
</gene>
<evidence type="ECO:0000313" key="4">
    <source>
        <dbReference type="Proteomes" id="UP000064893"/>
    </source>
</evidence>
<evidence type="ECO:0000259" key="2">
    <source>
        <dbReference type="Pfam" id="PF13505"/>
    </source>
</evidence>
<keyword evidence="4" id="KW-1185">Reference proteome</keyword>
<dbReference type="STRING" id="1307839.L21SP5_02791"/>
<organism evidence="3 4">
    <name type="scientific">Salinivirga cyanobacteriivorans</name>
    <dbReference type="NCBI Taxonomy" id="1307839"/>
    <lineage>
        <taxon>Bacteria</taxon>
        <taxon>Pseudomonadati</taxon>
        <taxon>Bacteroidota</taxon>
        <taxon>Bacteroidia</taxon>
        <taxon>Bacteroidales</taxon>
        <taxon>Salinivirgaceae</taxon>
        <taxon>Salinivirga</taxon>
    </lineage>
</organism>
<reference evidence="3 4" key="1">
    <citation type="submission" date="2015-11" db="EMBL/GenBank/DDBJ databases">
        <title>Description and complete genome sequence of a novel strain predominating in hypersaline microbial mats and representing a new family of the Bacteriodetes phylum.</title>
        <authorList>
            <person name="Spring S."/>
            <person name="Bunk B."/>
            <person name="Sproer C."/>
            <person name="Klenk H.-P."/>
        </authorList>
    </citation>
    <scope>NUCLEOTIDE SEQUENCE [LARGE SCALE GENOMIC DNA]</scope>
    <source>
        <strain evidence="3 4">L21-Spi-D4</strain>
    </source>
</reference>
<evidence type="ECO:0000313" key="3">
    <source>
        <dbReference type="EMBL" id="ALO16414.1"/>
    </source>
</evidence>
<keyword evidence="3" id="KW-0812">Transmembrane</keyword>
<dbReference type="SUPFAM" id="SSF56925">
    <property type="entry name" value="OMPA-like"/>
    <property type="match status" value="1"/>
</dbReference>
<dbReference type="EMBL" id="CP013118">
    <property type="protein sequence ID" value="ALO16414.1"/>
    <property type="molecule type" value="Genomic_DNA"/>
</dbReference>
<sequence>MKKTILLIITMVAFIGVNAQINIGGSVGFSVSNSESTTDGTSVDGPTNTSITLLPEVEYMLAENLSIGGQIGFSFNKTKDDANDFESSLFMFEIVPYGRMYFPLGENIELFGEGGIGFARGTEKITVGSTTNDGNTYTDFSLGVAPGLRYAISEKLKLELRAGYLGYMFSSINDNGDPETVQKYNDFGLNINLSTVAFGIKYSL</sequence>
<dbReference type="KEGG" id="blq:L21SP5_02791"/>
<keyword evidence="1" id="KW-0732">Signal</keyword>
<dbReference type="Gene3D" id="2.40.160.20">
    <property type="match status" value="1"/>
</dbReference>
<dbReference type="Pfam" id="PF13505">
    <property type="entry name" value="OMP_b-brl"/>
    <property type="match status" value="1"/>
</dbReference>
<proteinExistence type="predicted"/>